<feature type="domain" description="Bulb-type lectin" evidence="1">
    <location>
        <begin position="158"/>
        <end position="266"/>
    </location>
</feature>
<accession>A0A7Y6DWX1</accession>
<evidence type="ECO:0000313" key="3">
    <source>
        <dbReference type="Proteomes" id="UP000565724"/>
    </source>
</evidence>
<name>A0A7Y6DWX1_9CELL</name>
<dbReference type="Gene3D" id="3.30.1380.10">
    <property type="match status" value="1"/>
</dbReference>
<dbReference type="Proteomes" id="UP000565724">
    <property type="component" value="Unassembled WGS sequence"/>
</dbReference>
<dbReference type="RefSeq" id="WP_175346617.1">
    <property type="nucleotide sequence ID" value="NZ_JABMCI010000054.1"/>
</dbReference>
<dbReference type="InterPro" id="IPR001480">
    <property type="entry name" value="Bulb-type_lectin_dom"/>
</dbReference>
<evidence type="ECO:0000259" key="1">
    <source>
        <dbReference type="PROSITE" id="PS50927"/>
    </source>
</evidence>
<gene>
    <name evidence="2" type="ORF">HP550_05665</name>
</gene>
<dbReference type="Gene3D" id="2.90.10.10">
    <property type="entry name" value="Bulb-type lectin domain"/>
    <property type="match status" value="2"/>
</dbReference>
<feature type="domain" description="Bulb-type lectin" evidence="1">
    <location>
        <begin position="46"/>
        <end position="154"/>
    </location>
</feature>
<dbReference type="SUPFAM" id="SSF55166">
    <property type="entry name" value="Hedgehog/DD-peptidase"/>
    <property type="match status" value="1"/>
</dbReference>
<dbReference type="SUPFAM" id="SSF51110">
    <property type="entry name" value="alpha-D-mannose-specific plant lectins"/>
    <property type="match status" value="2"/>
</dbReference>
<feature type="domain" description="Bulb-type lectin" evidence="1">
    <location>
        <begin position="270"/>
        <end position="374"/>
    </location>
</feature>
<proteinExistence type="predicted"/>
<dbReference type="CDD" id="cd00028">
    <property type="entry name" value="B_lectin"/>
    <property type="match status" value="1"/>
</dbReference>
<protein>
    <recommendedName>
        <fullName evidence="1">Bulb-type lectin domain-containing protein</fullName>
    </recommendedName>
</protein>
<reference evidence="2 3" key="1">
    <citation type="submission" date="2020-05" db="EMBL/GenBank/DDBJ databases">
        <title>Genome Sequencing of Type Strains.</title>
        <authorList>
            <person name="Lemaire J.F."/>
            <person name="Inderbitzin P."/>
            <person name="Gregorio O.A."/>
            <person name="Collins S.B."/>
            <person name="Wespe N."/>
            <person name="Knight-Connoni V."/>
        </authorList>
    </citation>
    <scope>NUCLEOTIDE SEQUENCE [LARGE SCALE GENOMIC DNA]</scope>
    <source>
        <strain evidence="2 3">ATCC 25174</strain>
    </source>
</reference>
<dbReference type="InterPro" id="IPR052179">
    <property type="entry name" value="DD-CPase-like"/>
</dbReference>
<dbReference type="GO" id="GO:0006508">
    <property type="term" value="P:proteolysis"/>
    <property type="evidence" value="ECO:0007669"/>
    <property type="project" value="InterPro"/>
</dbReference>
<sequence>MVRAASSVGEQRGARSHPAVRAALTGLCVLVGTLVLAPGASAAPGEAELRPGEVLAPGEGLVSADGSQTLVVQPDGVLALYGADPDPRWVSGPSSPGSLLTVAESGDVTLTAPDGTVSWRPDAPASPGSTLVLKDDGDLVVLDAQGAQVWDTGTGVRPSILPPGGVLAPGDALSSPDGRQTLLVLDDGSVALLGPDATTRWSTQTDVPGSTLTLREDGNLVVADADGNRTWRSRTAGHPGSSLVLQDDGDLVLYDVAGAPVWSTGTVIGPSSLATGAPLAVGQQLSSPDGHLRLGLAADGLTLTYDQSVVWTAPTPGAAALAVLEDGTVTVSGADGTALWTTGAPASPGATLQLEEGALLLRATTGQELWRVDVPVELMARTEVATDCDEVTAPVPESDTVVTGLGVRVHPCLADALDALMAAARDDGIDLHAGGWRSASQQIALRAANCGPTEEDPTVVACRPQTAPPGTSRHERGLALDFTTGGSVLRAGSPAFVWLTEHAADYGLENLPGEPWHWSVDGW</sequence>
<dbReference type="EMBL" id="JABMCI010000054">
    <property type="protein sequence ID" value="NUU16735.1"/>
    <property type="molecule type" value="Genomic_DNA"/>
</dbReference>
<dbReference type="GO" id="GO:0008233">
    <property type="term" value="F:peptidase activity"/>
    <property type="evidence" value="ECO:0007669"/>
    <property type="project" value="InterPro"/>
</dbReference>
<organism evidence="2 3">
    <name type="scientific">Cellulomonas humilata</name>
    <dbReference type="NCBI Taxonomy" id="144055"/>
    <lineage>
        <taxon>Bacteria</taxon>
        <taxon>Bacillati</taxon>
        <taxon>Actinomycetota</taxon>
        <taxon>Actinomycetes</taxon>
        <taxon>Micrococcales</taxon>
        <taxon>Cellulomonadaceae</taxon>
        <taxon>Cellulomonas</taxon>
    </lineage>
</organism>
<keyword evidence="3" id="KW-1185">Reference proteome</keyword>
<dbReference type="PANTHER" id="PTHR34385:SF1">
    <property type="entry name" value="PEPTIDOGLYCAN L-ALANYL-D-GLUTAMATE ENDOPEPTIDASE CWLK"/>
    <property type="match status" value="1"/>
</dbReference>
<dbReference type="Gene3D" id="2.90.10.30">
    <property type="match status" value="1"/>
</dbReference>
<dbReference type="Pfam" id="PF02557">
    <property type="entry name" value="VanY"/>
    <property type="match status" value="1"/>
</dbReference>
<dbReference type="CDD" id="cd14814">
    <property type="entry name" value="Peptidase_M15"/>
    <property type="match status" value="1"/>
</dbReference>
<dbReference type="InterPro" id="IPR003709">
    <property type="entry name" value="VanY-like_core_dom"/>
</dbReference>
<dbReference type="PROSITE" id="PS50927">
    <property type="entry name" value="BULB_LECTIN"/>
    <property type="match status" value="3"/>
</dbReference>
<dbReference type="SMART" id="SM00108">
    <property type="entry name" value="B_lectin"/>
    <property type="match status" value="2"/>
</dbReference>
<comment type="caution">
    <text evidence="2">The sequence shown here is derived from an EMBL/GenBank/DDBJ whole genome shotgun (WGS) entry which is preliminary data.</text>
</comment>
<dbReference type="InterPro" id="IPR009045">
    <property type="entry name" value="Zn_M74/Hedgehog-like"/>
</dbReference>
<dbReference type="PANTHER" id="PTHR34385">
    <property type="entry name" value="D-ALANYL-D-ALANINE CARBOXYPEPTIDASE"/>
    <property type="match status" value="1"/>
</dbReference>
<dbReference type="InterPro" id="IPR036426">
    <property type="entry name" value="Bulb-type_lectin_dom_sf"/>
</dbReference>
<evidence type="ECO:0000313" key="2">
    <source>
        <dbReference type="EMBL" id="NUU16735.1"/>
    </source>
</evidence>
<dbReference type="AlphaFoldDB" id="A0A7Y6DWX1"/>